<dbReference type="SUPFAM" id="SSF52317">
    <property type="entry name" value="Class I glutamine amidotransferase-like"/>
    <property type="match status" value="1"/>
</dbReference>
<feature type="transmembrane region" description="Helical" evidence="1">
    <location>
        <begin position="704"/>
        <end position="724"/>
    </location>
</feature>
<accession>A0A518KCA7</accession>
<dbReference type="Proteomes" id="UP000316426">
    <property type="component" value="Chromosome"/>
</dbReference>
<dbReference type="Gene3D" id="3.40.50.410">
    <property type="entry name" value="von Willebrand factor, type A domain"/>
    <property type="match status" value="1"/>
</dbReference>
<dbReference type="SUPFAM" id="SSF53300">
    <property type="entry name" value="vWA-like"/>
    <property type="match status" value="1"/>
</dbReference>
<protein>
    <submittedName>
        <fullName evidence="2">Bacterial Ig-like domain (Group 1)</fullName>
    </submittedName>
</protein>
<dbReference type="InterPro" id="IPR036465">
    <property type="entry name" value="vWFA_dom_sf"/>
</dbReference>
<keyword evidence="3" id="KW-1185">Reference proteome</keyword>
<keyword evidence="1" id="KW-0812">Transmembrane</keyword>
<proteinExistence type="predicted"/>
<name>A0A518KCA7_9BACT</name>
<sequence>MNSTNTLIFQTGPFIIALSVLSVIATLTFSLITCRRSGWRRSMVLLELLRLGVVALAALLFNQPEWIEEFRPKDKPVVVVLWDDSVSMQTRDVISADLPNGPVKRSDGVLPLTEPEYWDSLAERYEVVLTPFSSAEGESASDLHSPLADALSQHSQLRAVVLASDGDWNAGKPPVDAATRLRLRDIPVFAIPVGSPTRLPDVELVSVDAPTFGVAGKPLQVPITIDSSLPRDFAATAQLKTSSGETIEKQVRVEAMSRSTNSFIWIPAQTGDYTLTVSIPTHAEELILTNNERSVPIAVREEKLRVLVVESYPRWEYRYLRNALSRDPGVQVSCLLFQPGLSKPGGGNADYIKDFPEGLDQLSTYDVVFLGDVGCSAEQLTAEQCRLLKGLVEHQASGLVLMPGWQGRQISLLDTELAILYPVQLDPSQPEGWGSRTPSHFELTEAGRRSLLTKLADTRDENVEVWVNLPGFQWYAPVLKARAGSEVLCVHESASNQYGRLPMLATRTFGAGKVLFMGTDGAWRWRKGVEDKYHYRFWGQVVRWMAYQRNMARGESMRLYYAPDQPQLNQTLTINANVMDNSGEPLAEGEVVARITAPSGKAQTVRFQSAGQEWGAFSGRFTSNEPGKHAVTLSVKQTGALLETSFYVQGELSEKTGQPARVEVLDEIARVSRGNTITIDRADEAIRQLSSLAEPPPTLRRLQLWSSPLVATGMVTMLGVFWVLRKAVGLL</sequence>
<dbReference type="AlphaFoldDB" id="A0A518KCA7"/>
<feature type="transmembrane region" description="Helical" evidence="1">
    <location>
        <begin position="12"/>
        <end position="32"/>
    </location>
</feature>
<keyword evidence="1" id="KW-0472">Membrane</keyword>
<gene>
    <name evidence="2" type="ORF">Spa11_36320</name>
</gene>
<keyword evidence="1" id="KW-1133">Transmembrane helix</keyword>
<evidence type="ECO:0000313" key="3">
    <source>
        <dbReference type="Proteomes" id="UP000316426"/>
    </source>
</evidence>
<organism evidence="2 3">
    <name type="scientific">Botrimarina mediterranea</name>
    <dbReference type="NCBI Taxonomy" id="2528022"/>
    <lineage>
        <taxon>Bacteria</taxon>
        <taxon>Pseudomonadati</taxon>
        <taxon>Planctomycetota</taxon>
        <taxon>Planctomycetia</taxon>
        <taxon>Pirellulales</taxon>
        <taxon>Lacipirellulaceae</taxon>
        <taxon>Botrimarina</taxon>
    </lineage>
</organism>
<evidence type="ECO:0000313" key="2">
    <source>
        <dbReference type="EMBL" id="QDV75415.1"/>
    </source>
</evidence>
<dbReference type="PANTHER" id="PTHR37947">
    <property type="entry name" value="BLL2462 PROTEIN"/>
    <property type="match status" value="1"/>
</dbReference>
<dbReference type="InterPro" id="IPR029062">
    <property type="entry name" value="Class_I_gatase-like"/>
</dbReference>
<reference evidence="2 3" key="1">
    <citation type="submission" date="2019-02" db="EMBL/GenBank/DDBJ databases">
        <title>Deep-cultivation of Planctomycetes and their phenomic and genomic characterization uncovers novel biology.</title>
        <authorList>
            <person name="Wiegand S."/>
            <person name="Jogler M."/>
            <person name="Boedeker C."/>
            <person name="Pinto D."/>
            <person name="Vollmers J."/>
            <person name="Rivas-Marin E."/>
            <person name="Kohn T."/>
            <person name="Peeters S.H."/>
            <person name="Heuer A."/>
            <person name="Rast P."/>
            <person name="Oberbeckmann S."/>
            <person name="Bunk B."/>
            <person name="Jeske O."/>
            <person name="Meyerdierks A."/>
            <person name="Storesund J.E."/>
            <person name="Kallscheuer N."/>
            <person name="Luecker S."/>
            <person name="Lage O.M."/>
            <person name="Pohl T."/>
            <person name="Merkel B.J."/>
            <person name="Hornburger P."/>
            <person name="Mueller R.-W."/>
            <person name="Bruemmer F."/>
            <person name="Labrenz M."/>
            <person name="Spormann A.M."/>
            <person name="Op den Camp H."/>
            <person name="Overmann J."/>
            <person name="Amann R."/>
            <person name="Jetten M.S.M."/>
            <person name="Mascher T."/>
            <person name="Medema M.H."/>
            <person name="Devos D.P."/>
            <person name="Kaster A.-K."/>
            <person name="Ovreas L."/>
            <person name="Rohde M."/>
            <person name="Galperin M.Y."/>
            <person name="Jogler C."/>
        </authorList>
    </citation>
    <scope>NUCLEOTIDE SEQUENCE [LARGE SCALE GENOMIC DNA]</scope>
    <source>
        <strain evidence="2 3">Spa11</strain>
    </source>
</reference>
<dbReference type="Gene3D" id="3.40.50.880">
    <property type="match status" value="1"/>
</dbReference>
<dbReference type="EMBL" id="CP036349">
    <property type="protein sequence ID" value="QDV75415.1"/>
    <property type="molecule type" value="Genomic_DNA"/>
</dbReference>
<dbReference type="RefSeq" id="WP_145114668.1">
    <property type="nucleotide sequence ID" value="NZ_CP036349.1"/>
</dbReference>
<feature type="transmembrane region" description="Helical" evidence="1">
    <location>
        <begin position="44"/>
        <end position="61"/>
    </location>
</feature>
<dbReference type="PANTHER" id="PTHR37947:SF1">
    <property type="entry name" value="BLL2462 PROTEIN"/>
    <property type="match status" value="1"/>
</dbReference>
<evidence type="ECO:0000256" key="1">
    <source>
        <dbReference type="SAM" id="Phobius"/>
    </source>
</evidence>
<dbReference type="KEGG" id="bmei:Spa11_36320"/>